<dbReference type="EMBL" id="OB660080">
    <property type="protein sequence ID" value="CAD7222604.1"/>
    <property type="molecule type" value="Genomic_DNA"/>
</dbReference>
<accession>A0A7R8ZIH7</accession>
<dbReference type="AlphaFoldDB" id="A0A7R8ZIH7"/>
<name>A0A7R8ZIH7_9CRUS</name>
<protein>
    <submittedName>
        <fullName evidence="1">Uncharacterized protein</fullName>
    </submittedName>
</protein>
<proteinExistence type="predicted"/>
<evidence type="ECO:0000313" key="1">
    <source>
        <dbReference type="EMBL" id="CAD7222604.1"/>
    </source>
</evidence>
<organism evidence="1">
    <name type="scientific">Cyprideis torosa</name>
    <dbReference type="NCBI Taxonomy" id="163714"/>
    <lineage>
        <taxon>Eukaryota</taxon>
        <taxon>Metazoa</taxon>
        <taxon>Ecdysozoa</taxon>
        <taxon>Arthropoda</taxon>
        <taxon>Crustacea</taxon>
        <taxon>Oligostraca</taxon>
        <taxon>Ostracoda</taxon>
        <taxon>Podocopa</taxon>
        <taxon>Podocopida</taxon>
        <taxon>Cytherocopina</taxon>
        <taxon>Cytheroidea</taxon>
        <taxon>Cytherideidae</taxon>
        <taxon>Cyprideis</taxon>
    </lineage>
</organism>
<gene>
    <name evidence="1" type="ORF">CTOB1V02_LOCUS606</name>
</gene>
<sequence length="183" mass="20011">MAAIFPNLPFTFTDDSHNQDLLNAALEAWKKIPNDLIIKFIDRSFPVYFPLLKRTEDPLTIIVCEGHSSSTMSALGNNDEVLDYNSDEDAAEEIAKKRHTPLTKLNEQIRIAFDTIGCGCSILIGIRVCNPSIWTGVEFGIVGPLVAAFNPNLSHDVPITLVSSYIFAEGGLEGLGFPGHIPP</sequence>
<reference evidence="1" key="1">
    <citation type="submission" date="2020-11" db="EMBL/GenBank/DDBJ databases">
        <authorList>
            <person name="Tran Van P."/>
        </authorList>
    </citation>
    <scope>NUCLEOTIDE SEQUENCE</scope>
</reference>